<evidence type="ECO:0000313" key="1">
    <source>
        <dbReference type="EMBL" id="KAI3781975.1"/>
    </source>
</evidence>
<comment type="caution">
    <text evidence="1">The sequence shown here is derived from an EMBL/GenBank/DDBJ whole genome shotgun (WGS) entry which is preliminary data.</text>
</comment>
<organism evidence="1 2">
    <name type="scientific">Cichorium intybus</name>
    <name type="common">Chicory</name>
    <dbReference type="NCBI Taxonomy" id="13427"/>
    <lineage>
        <taxon>Eukaryota</taxon>
        <taxon>Viridiplantae</taxon>
        <taxon>Streptophyta</taxon>
        <taxon>Embryophyta</taxon>
        <taxon>Tracheophyta</taxon>
        <taxon>Spermatophyta</taxon>
        <taxon>Magnoliopsida</taxon>
        <taxon>eudicotyledons</taxon>
        <taxon>Gunneridae</taxon>
        <taxon>Pentapetalae</taxon>
        <taxon>asterids</taxon>
        <taxon>campanulids</taxon>
        <taxon>Asterales</taxon>
        <taxon>Asteraceae</taxon>
        <taxon>Cichorioideae</taxon>
        <taxon>Cichorieae</taxon>
        <taxon>Cichoriinae</taxon>
        <taxon>Cichorium</taxon>
    </lineage>
</organism>
<dbReference type="EMBL" id="CM042010">
    <property type="protein sequence ID" value="KAI3781975.1"/>
    <property type="molecule type" value="Genomic_DNA"/>
</dbReference>
<dbReference type="Proteomes" id="UP001055811">
    <property type="component" value="Linkage Group LG02"/>
</dbReference>
<accession>A0ACB9GFX2</accession>
<reference evidence="2" key="1">
    <citation type="journal article" date="2022" name="Mol. Ecol. Resour.">
        <title>The genomes of chicory, endive, great burdock and yacon provide insights into Asteraceae palaeo-polyploidization history and plant inulin production.</title>
        <authorList>
            <person name="Fan W."/>
            <person name="Wang S."/>
            <person name="Wang H."/>
            <person name="Wang A."/>
            <person name="Jiang F."/>
            <person name="Liu H."/>
            <person name="Zhao H."/>
            <person name="Xu D."/>
            <person name="Zhang Y."/>
        </authorList>
    </citation>
    <scope>NUCLEOTIDE SEQUENCE [LARGE SCALE GENOMIC DNA]</scope>
    <source>
        <strain evidence="2">cv. Punajuju</strain>
    </source>
</reference>
<reference evidence="1 2" key="2">
    <citation type="journal article" date="2022" name="Mol. Ecol. Resour.">
        <title>The genomes of chicory, endive, great burdock and yacon provide insights into Asteraceae paleo-polyploidization history and plant inulin production.</title>
        <authorList>
            <person name="Fan W."/>
            <person name="Wang S."/>
            <person name="Wang H."/>
            <person name="Wang A."/>
            <person name="Jiang F."/>
            <person name="Liu H."/>
            <person name="Zhao H."/>
            <person name="Xu D."/>
            <person name="Zhang Y."/>
        </authorList>
    </citation>
    <scope>NUCLEOTIDE SEQUENCE [LARGE SCALE GENOMIC DNA]</scope>
    <source>
        <strain evidence="2">cv. Punajuju</strain>
        <tissue evidence="1">Leaves</tissue>
    </source>
</reference>
<sequence>MRDSKYDDEVIMDALGLTKAEMDVILCIAEVPVEIDLSMNFGVASQETIQEAVNEEDNGEEGVEETQIGVLKSESEIEEKKRVDSFISLAPSWKNPNPQYTIL</sequence>
<gene>
    <name evidence="1" type="ORF">L2E82_12003</name>
</gene>
<evidence type="ECO:0000313" key="2">
    <source>
        <dbReference type="Proteomes" id="UP001055811"/>
    </source>
</evidence>
<keyword evidence="2" id="KW-1185">Reference proteome</keyword>
<proteinExistence type="predicted"/>
<protein>
    <submittedName>
        <fullName evidence="1">Uncharacterized protein</fullName>
    </submittedName>
</protein>
<name>A0ACB9GFX2_CICIN</name>